<dbReference type="PROSITE" id="PS01230">
    <property type="entry name" value="TRMA_1"/>
    <property type="match status" value="1"/>
</dbReference>
<keyword evidence="1" id="KW-0408">Iron</keyword>
<dbReference type="GO" id="GO:0070475">
    <property type="term" value="P:rRNA base methylation"/>
    <property type="evidence" value="ECO:0007669"/>
    <property type="project" value="TreeGrafter"/>
</dbReference>
<dbReference type="Proteomes" id="UP000288279">
    <property type="component" value="Unassembled WGS sequence"/>
</dbReference>
<dbReference type="InterPro" id="IPR030390">
    <property type="entry name" value="MeTrfase_TrmA_AS"/>
</dbReference>
<dbReference type="Gene3D" id="3.40.50.150">
    <property type="entry name" value="Vaccinia Virus protein VP39"/>
    <property type="match status" value="1"/>
</dbReference>
<keyword evidence="9" id="KW-1185">Reference proteome</keyword>
<dbReference type="SUPFAM" id="SSF53335">
    <property type="entry name" value="S-adenosyl-L-methionine-dependent methyltransferases"/>
    <property type="match status" value="1"/>
</dbReference>
<dbReference type="GO" id="GO:0070041">
    <property type="term" value="F:rRNA (uridine-C5-)-methyltransferase activity"/>
    <property type="evidence" value="ECO:0007669"/>
    <property type="project" value="TreeGrafter"/>
</dbReference>
<evidence type="ECO:0000256" key="7">
    <source>
        <dbReference type="PROSITE-ProRule" id="PRU10015"/>
    </source>
</evidence>
<dbReference type="PANTHER" id="PTHR11061:SF49">
    <property type="entry name" value="23S RRNA (URACIL(1939)-C(5))-METHYLTRANSFERASE RLMD"/>
    <property type="match status" value="1"/>
</dbReference>
<reference evidence="8 9" key="1">
    <citation type="journal article" date="2011" name="Front. Microbiol.">
        <title>Genomic signatures of strain selection and enhancement in Bacillus atrophaeus var. globigii, a historical biowarfare simulant.</title>
        <authorList>
            <person name="Gibbons H.S."/>
            <person name="Broomall S.M."/>
            <person name="McNew L.A."/>
            <person name="Daligault H."/>
            <person name="Chapman C."/>
            <person name="Bruce D."/>
            <person name="Karavis M."/>
            <person name="Krepps M."/>
            <person name="McGregor P.A."/>
            <person name="Hong C."/>
            <person name="Park K.H."/>
            <person name="Akmal A."/>
            <person name="Feldman A."/>
            <person name="Lin J.S."/>
            <person name="Chang W.E."/>
            <person name="Higgs B.W."/>
            <person name="Demirev P."/>
            <person name="Lindquist J."/>
            <person name="Liem A."/>
            <person name="Fochler E."/>
            <person name="Read T.D."/>
            <person name="Tapia R."/>
            <person name="Johnson S."/>
            <person name="Bishop-Lilly K.A."/>
            <person name="Detter C."/>
            <person name="Han C."/>
            <person name="Sozhamannan S."/>
            <person name="Rosenzweig C.N."/>
            <person name="Skowronski E.W."/>
        </authorList>
    </citation>
    <scope>NUCLEOTIDE SEQUENCE [LARGE SCALE GENOMIC DNA]</scope>
    <source>
        <strain evidence="8 9">PIT1</strain>
    </source>
</reference>
<organism evidence="8 9">
    <name type="scientific">Pseudidiomarina taiwanensis</name>
    <dbReference type="NCBI Taxonomy" id="337250"/>
    <lineage>
        <taxon>Bacteria</taxon>
        <taxon>Pseudomonadati</taxon>
        <taxon>Pseudomonadota</taxon>
        <taxon>Gammaproteobacteria</taxon>
        <taxon>Alteromonadales</taxon>
        <taxon>Idiomarinaceae</taxon>
        <taxon>Pseudidiomarina</taxon>
    </lineage>
</organism>
<dbReference type="CDD" id="cd02440">
    <property type="entry name" value="AdoMet_MTases"/>
    <property type="match status" value="1"/>
</dbReference>
<keyword evidence="2 6" id="KW-0489">Methyltransferase</keyword>
<evidence type="ECO:0000256" key="5">
    <source>
        <dbReference type="ARBA" id="ARBA00023014"/>
    </source>
</evidence>
<dbReference type="InterPro" id="IPR010280">
    <property type="entry name" value="U5_MeTrfase_fam"/>
</dbReference>
<evidence type="ECO:0000256" key="3">
    <source>
        <dbReference type="ARBA" id="ARBA00022679"/>
    </source>
</evidence>
<feature type="binding site" evidence="6">
    <location>
        <position position="302"/>
    </location>
    <ligand>
        <name>S-adenosyl-L-methionine</name>
        <dbReference type="ChEBI" id="CHEBI:59789"/>
    </ligand>
</feature>
<gene>
    <name evidence="8" type="ORF">CWI83_02830</name>
</gene>
<feature type="binding site" evidence="6">
    <location>
        <position position="370"/>
    </location>
    <ligand>
        <name>S-adenosyl-L-methionine</name>
        <dbReference type="ChEBI" id="CHEBI:59789"/>
    </ligand>
</feature>
<evidence type="ECO:0000313" key="8">
    <source>
        <dbReference type="EMBL" id="RUO79459.1"/>
    </source>
</evidence>
<keyword evidence="1" id="KW-0479">Metal-binding</keyword>
<evidence type="ECO:0000256" key="1">
    <source>
        <dbReference type="ARBA" id="ARBA00022485"/>
    </source>
</evidence>
<feature type="active site" description="Nucleophile" evidence="6">
    <location>
        <position position="397"/>
    </location>
</feature>
<name>A0A432ZNJ0_9GAMM</name>
<dbReference type="OrthoDB" id="9804590at2"/>
<dbReference type="SUPFAM" id="SSF50249">
    <property type="entry name" value="Nucleic acid-binding proteins"/>
    <property type="match status" value="1"/>
</dbReference>
<dbReference type="Gene3D" id="2.40.50.140">
    <property type="entry name" value="Nucleic acid-binding proteins"/>
    <property type="match status" value="1"/>
</dbReference>
<dbReference type="Pfam" id="PF05958">
    <property type="entry name" value="tRNA_U5-meth_tr"/>
    <property type="match status" value="2"/>
</dbReference>
<evidence type="ECO:0000256" key="6">
    <source>
        <dbReference type="PROSITE-ProRule" id="PRU01024"/>
    </source>
</evidence>
<dbReference type="AlphaFoldDB" id="A0A432ZNJ0"/>
<dbReference type="EMBL" id="PIQG01000001">
    <property type="protein sequence ID" value="RUO79459.1"/>
    <property type="molecule type" value="Genomic_DNA"/>
</dbReference>
<keyword evidence="5" id="KW-0411">Iron-sulfur</keyword>
<dbReference type="InterPro" id="IPR012340">
    <property type="entry name" value="NA-bd_OB-fold"/>
</dbReference>
<accession>A0A432ZNJ0</accession>
<keyword evidence="3 6" id="KW-0808">Transferase</keyword>
<evidence type="ECO:0000256" key="2">
    <source>
        <dbReference type="ARBA" id="ARBA00022603"/>
    </source>
</evidence>
<dbReference type="GO" id="GO:0051539">
    <property type="term" value="F:4 iron, 4 sulfur cluster binding"/>
    <property type="evidence" value="ECO:0007669"/>
    <property type="project" value="UniProtKB-KW"/>
</dbReference>
<dbReference type="PANTHER" id="PTHR11061">
    <property type="entry name" value="RNA M5U METHYLTRANSFERASE"/>
    <property type="match status" value="1"/>
</dbReference>
<evidence type="ECO:0000256" key="4">
    <source>
        <dbReference type="ARBA" id="ARBA00022691"/>
    </source>
</evidence>
<keyword evidence="4 6" id="KW-0949">S-adenosyl-L-methionine</keyword>
<comment type="caution">
    <text evidence="8">The sequence shown here is derived from an EMBL/GenBank/DDBJ whole genome shotgun (WGS) entry which is preliminary data.</text>
</comment>
<keyword evidence="1" id="KW-0004">4Fe-4S</keyword>
<feature type="binding site" evidence="6">
    <location>
        <position position="273"/>
    </location>
    <ligand>
        <name>S-adenosyl-L-methionine</name>
        <dbReference type="ChEBI" id="CHEBI:59789"/>
    </ligand>
</feature>
<feature type="binding site" evidence="6">
    <location>
        <position position="323"/>
    </location>
    <ligand>
        <name>S-adenosyl-L-methionine</name>
        <dbReference type="ChEBI" id="CHEBI:59789"/>
    </ligand>
</feature>
<comment type="similarity">
    <text evidence="6">Belongs to the class I-like SAM-binding methyltransferase superfamily. RNA M5U methyltransferase family.</text>
</comment>
<evidence type="ECO:0000313" key="9">
    <source>
        <dbReference type="Proteomes" id="UP000288279"/>
    </source>
</evidence>
<sequence length="440" mass="48885">MAQFYRPKKTTVKRQRINAQPVVGLDHQGRGIVRHQGQSYFVAGVVPGDEIDYTITGKHQATCERIRQSSEQRVAPPCKYYQQCGGCDLQHLSVTDQRAHKQRVVGELLQKYGAISATEMLPIIAAEGWHYRQRARLAVHWNPRQQKLTLGFRAKQSKTIIAVEQCLTLSAALSELLRPLQHALAQLDLVKQLGHVELIDATVPQVLLHLHGAVTELSAADQQRLMQLSEQQQLQVWWRVGEALPSPLSPEQELPRYPSASGSIEFYPGDFLQANAALNLQLVETAVAWLDPNTSDQILECFAGAGNFSLKIAASGAQLTAVEGVPSMVERLQAQAQQRGLNIKAVHADLDQPWRRQKWAQPAFNKAFLDPARAGARQVCEELTKAPAVDTIVYVSCAPDTFARDAGVLQQGGFKLRKVQVVDMFPQTHHIELIGLFSKE</sequence>
<dbReference type="Gene3D" id="2.40.50.1070">
    <property type="match status" value="1"/>
</dbReference>
<proteinExistence type="inferred from homology"/>
<protein>
    <submittedName>
        <fullName evidence="8">23S rRNA (Uracil(1939)-C(5))-methyltransferase RlmD</fullName>
    </submittedName>
</protein>
<dbReference type="InterPro" id="IPR029063">
    <property type="entry name" value="SAM-dependent_MTases_sf"/>
</dbReference>
<dbReference type="RefSeq" id="WP_126825419.1">
    <property type="nucleotide sequence ID" value="NZ_PIQG01000001.1"/>
</dbReference>
<dbReference type="InterPro" id="IPR030391">
    <property type="entry name" value="MeTrfase_TrmA_CS"/>
</dbReference>
<dbReference type="PROSITE" id="PS51687">
    <property type="entry name" value="SAM_MT_RNA_M5U"/>
    <property type="match status" value="1"/>
</dbReference>
<feature type="active site" evidence="7">
    <location>
        <position position="397"/>
    </location>
</feature>
<dbReference type="PROSITE" id="PS01231">
    <property type="entry name" value="TRMA_2"/>
    <property type="match status" value="1"/>
</dbReference>